<evidence type="ECO:0000313" key="3">
    <source>
        <dbReference type="Proteomes" id="UP000008080"/>
    </source>
</evidence>
<dbReference type="Pfam" id="PF00027">
    <property type="entry name" value="cNMP_binding"/>
    <property type="match status" value="2"/>
</dbReference>
<dbReference type="PANTHER" id="PTHR11635:SF152">
    <property type="entry name" value="CAMP-DEPENDENT PROTEIN KINASE TYPE I REGULATORY SUBUNIT-RELATED"/>
    <property type="match status" value="1"/>
</dbReference>
<dbReference type="InterPro" id="IPR018488">
    <property type="entry name" value="cNMP-bd_CS"/>
</dbReference>
<dbReference type="STRING" id="264462.Bd1502"/>
<dbReference type="CDD" id="cd00038">
    <property type="entry name" value="CAP_ED"/>
    <property type="match status" value="2"/>
</dbReference>
<dbReference type="GO" id="GO:0030552">
    <property type="term" value="F:cAMP binding"/>
    <property type="evidence" value="ECO:0007669"/>
    <property type="project" value="TreeGrafter"/>
</dbReference>
<dbReference type="InterPro" id="IPR050503">
    <property type="entry name" value="cAMP-dep_PK_reg_su-like"/>
</dbReference>
<sequence>MSAIDHRHFLILCQLPTDGADPDRDFRTFVLLKAVRNIPISPRMRIEKEPLQLPALQMQPSADGGSFTVLSTRKSYRLNPLQYSYLDVLKNGSSIEGMVQFFLGQGWLVSFRELSALLEFLLQEGLLQNPNIQAYFNRAQQAMHEQGHLSGQGQQVASLNPSQLPFFRSLDPALAQHLLQSSERFQVPANIKVIQSGKTDRDLFILLKGQAGIYRVFGNQQRQMVAGLNSGALFGESGFLLNQPRTADVITLAPSEILRVRHLPEFDQLIKSDKAQSLQQRFWILQALQSSNVFKNLPGDCLDSLIFSGRLVKAPAHHRLFTEGQPANTCYIVVQGSVVISQQGRNINVMAQGACFGEISLLMSGGQRTATATTQQETILLEIQQNNFYQVLSQNLFLAKEIETLAAQRLEADRKR</sequence>
<feature type="domain" description="Cyclic nucleotide-binding" evidence="1">
    <location>
        <begin position="166"/>
        <end position="260"/>
    </location>
</feature>
<dbReference type="InterPro" id="IPR018490">
    <property type="entry name" value="cNMP-bd_dom_sf"/>
</dbReference>
<dbReference type="GO" id="GO:0005829">
    <property type="term" value="C:cytosol"/>
    <property type="evidence" value="ECO:0007669"/>
    <property type="project" value="TreeGrafter"/>
</dbReference>
<dbReference type="EMBL" id="BX842650">
    <property type="protein sequence ID" value="CAE79383.1"/>
    <property type="molecule type" value="Genomic_DNA"/>
</dbReference>
<dbReference type="InterPro" id="IPR000595">
    <property type="entry name" value="cNMP-bd_dom"/>
</dbReference>
<dbReference type="KEGG" id="bba:Bd1502"/>
<dbReference type="InterPro" id="IPR014710">
    <property type="entry name" value="RmlC-like_jellyroll"/>
</dbReference>
<dbReference type="PANTHER" id="PTHR11635">
    <property type="entry name" value="CAMP-DEPENDENT PROTEIN KINASE REGULATORY CHAIN"/>
    <property type="match status" value="1"/>
</dbReference>
<accession>Q6MMX0</accession>
<dbReference type="GO" id="GO:0005952">
    <property type="term" value="C:cAMP-dependent protein kinase complex"/>
    <property type="evidence" value="ECO:0007669"/>
    <property type="project" value="InterPro"/>
</dbReference>
<evidence type="ECO:0000313" key="2">
    <source>
        <dbReference type="EMBL" id="CAE79383.1"/>
    </source>
</evidence>
<dbReference type="Proteomes" id="UP000008080">
    <property type="component" value="Chromosome"/>
</dbReference>
<dbReference type="SUPFAM" id="SSF51206">
    <property type="entry name" value="cAMP-binding domain-like"/>
    <property type="match status" value="2"/>
</dbReference>
<feature type="domain" description="Cyclic nucleotide-binding" evidence="1">
    <location>
        <begin position="293"/>
        <end position="392"/>
    </location>
</feature>
<proteinExistence type="predicted"/>
<dbReference type="HOGENOM" id="CLU_743277_0_0_7"/>
<dbReference type="eggNOG" id="COG0664">
    <property type="taxonomic scope" value="Bacteria"/>
</dbReference>
<dbReference type="Gene3D" id="2.60.120.10">
    <property type="entry name" value="Jelly Rolls"/>
    <property type="match status" value="2"/>
</dbReference>
<dbReference type="PROSITE" id="PS50042">
    <property type="entry name" value="CNMP_BINDING_3"/>
    <property type="match status" value="2"/>
</dbReference>
<dbReference type="SMART" id="SM00100">
    <property type="entry name" value="cNMP"/>
    <property type="match status" value="2"/>
</dbReference>
<protein>
    <submittedName>
        <fullName evidence="2">Putative cAMP-dependent protein kinase</fullName>
    </submittedName>
</protein>
<gene>
    <name evidence="2" type="ordered locus">Bd1502</name>
</gene>
<name>Q6MMX0_BDEBA</name>
<organism evidence="2 3">
    <name type="scientific">Bdellovibrio bacteriovorus (strain ATCC 15356 / DSM 50701 / NCIMB 9529 / HD100)</name>
    <dbReference type="NCBI Taxonomy" id="264462"/>
    <lineage>
        <taxon>Bacteria</taxon>
        <taxon>Pseudomonadati</taxon>
        <taxon>Bdellovibrionota</taxon>
        <taxon>Bdellovibrionia</taxon>
        <taxon>Bdellovibrionales</taxon>
        <taxon>Pseudobdellovibrionaceae</taxon>
        <taxon>Bdellovibrio</taxon>
    </lineage>
</organism>
<evidence type="ECO:0000259" key="1">
    <source>
        <dbReference type="PROSITE" id="PS50042"/>
    </source>
</evidence>
<keyword evidence="2" id="KW-0418">Kinase</keyword>
<reference evidence="2 3" key="1">
    <citation type="journal article" date="2004" name="Science">
        <title>A predator unmasked: life cycle of Bdellovibrio bacteriovorus from a genomic perspective.</title>
        <authorList>
            <person name="Rendulic S."/>
            <person name="Jagtap P."/>
            <person name="Rosinus A."/>
            <person name="Eppinger M."/>
            <person name="Baar C."/>
            <person name="Lanz C."/>
            <person name="Keller H."/>
            <person name="Lambert C."/>
            <person name="Evans K.J."/>
            <person name="Goesmann A."/>
            <person name="Meyer F."/>
            <person name="Sockett R.E."/>
            <person name="Schuster S.C."/>
        </authorList>
    </citation>
    <scope>NUCLEOTIDE SEQUENCE [LARGE SCALE GENOMIC DNA]</scope>
    <source>
        <strain evidence="3">ATCC 15356 / DSM 50701 / NCIMB 9529 / HD100</strain>
    </source>
</reference>
<dbReference type="GO" id="GO:0016301">
    <property type="term" value="F:kinase activity"/>
    <property type="evidence" value="ECO:0007669"/>
    <property type="project" value="UniProtKB-KW"/>
</dbReference>
<dbReference type="AlphaFoldDB" id="Q6MMX0"/>
<dbReference type="GO" id="GO:0034236">
    <property type="term" value="F:protein kinase A catalytic subunit binding"/>
    <property type="evidence" value="ECO:0007669"/>
    <property type="project" value="TreeGrafter"/>
</dbReference>
<dbReference type="GO" id="GO:0004862">
    <property type="term" value="F:cAMP-dependent protein kinase inhibitor activity"/>
    <property type="evidence" value="ECO:0007669"/>
    <property type="project" value="TreeGrafter"/>
</dbReference>
<dbReference type="PROSITE" id="PS00889">
    <property type="entry name" value="CNMP_BINDING_2"/>
    <property type="match status" value="1"/>
</dbReference>
<keyword evidence="3" id="KW-1185">Reference proteome</keyword>
<keyword evidence="2" id="KW-0808">Transferase</keyword>